<dbReference type="EMBL" id="LYPC01000027">
    <property type="protein sequence ID" value="OCT12649.1"/>
    <property type="molecule type" value="Genomic_DNA"/>
</dbReference>
<protein>
    <recommendedName>
        <fullName evidence="3">Holin</fullName>
    </recommendedName>
</protein>
<dbReference type="Proteomes" id="UP000093309">
    <property type="component" value="Unassembled WGS sequence"/>
</dbReference>
<dbReference type="AlphaFoldDB" id="A0A1C0ZX30"/>
<reference evidence="2" key="1">
    <citation type="submission" date="2016-05" db="EMBL/GenBank/DDBJ databases">
        <title>Paenibacillus oryzae. sp. nov., isolated from the rice root.</title>
        <authorList>
            <person name="Zhang J."/>
            <person name="Zhang X."/>
        </authorList>
    </citation>
    <scope>NUCLEOTIDE SEQUENCE [LARGE SCALE GENOMIC DNA]</scope>
    <source>
        <strain evidence="2">KCTC13222</strain>
    </source>
</reference>
<dbReference type="RefSeq" id="WP_065857147.1">
    <property type="nucleotide sequence ID" value="NZ_LYPC01000027.1"/>
</dbReference>
<evidence type="ECO:0008006" key="3">
    <source>
        <dbReference type="Google" id="ProtNLM"/>
    </source>
</evidence>
<sequence length="79" mass="8386">MGKFNKKLLIPILTVVALLVKTVFKIDIPDAAIDIAADVVMYLIALAGMFIHPQVANDATIGGLIDANSQYKGDTESAV</sequence>
<keyword evidence="2" id="KW-1185">Reference proteome</keyword>
<evidence type="ECO:0000313" key="2">
    <source>
        <dbReference type="Proteomes" id="UP000093309"/>
    </source>
</evidence>
<name>A0A1C0ZX30_9BACL</name>
<gene>
    <name evidence="1" type="ORF">A8709_33095</name>
</gene>
<evidence type="ECO:0000313" key="1">
    <source>
        <dbReference type="EMBL" id="OCT12649.1"/>
    </source>
</evidence>
<comment type="caution">
    <text evidence="1">The sequence shown here is derived from an EMBL/GenBank/DDBJ whole genome shotgun (WGS) entry which is preliminary data.</text>
</comment>
<proteinExistence type="predicted"/>
<organism evidence="1 2">
    <name type="scientific">Paenibacillus pectinilyticus</name>
    <dbReference type="NCBI Taxonomy" id="512399"/>
    <lineage>
        <taxon>Bacteria</taxon>
        <taxon>Bacillati</taxon>
        <taxon>Bacillota</taxon>
        <taxon>Bacilli</taxon>
        <taxon>Bacillales</taxon>
        <taxon>Paenibacillaceae</taxon>
        <taxon>Paenibacillus</taxon>
    </lineage>
</organism>
<accession>A0A1C0ZX30</accession>
<dbReference type="STRING" id="512399.A8709_33095"/>